<sequence>MLSAPDHLLQTNKPPLDVEIHSSREIIASEEHRLRILDENIARLMSAYHSTLKALSVERDKSEEKIRRHASVVSALRRMPSEILLEIFSFTIPPSEETEMLLTQRSSKFGIGVSPWILTHISTRWRDICLAAPSLWRTIVVSHLANSDGSSVPYPLELLNAQLNRSANATLNLVVQTPNPSRDIHAALLDSSSRWETLKCTTSGTFLSSLSSQLPLLRSIFIDNMSLDLVPPGEPIDTLDAPALRHLTLRRYPSPLVLQWDKITRYQATGTWDSHLKVLPLMVNLRHAYLWLDRGSNAEQTPSVVPRLRKLCLRSWIPPGRIPATLLLPALTNLSFHGDLEGTSPWIQRQDCALQKLAFSASARAAVMVELFQQFPTVTDILIYVDTGFMQYIRELLPRLSDTTPGALLLPNLKRVAMFFVGGRYAIPEFISFIQSRRADASSTLETVSFSGQTGRRGLIEAADLLTVKELEEQGLKVAIEHPMKRSEWENYHGWQW</sequence>
<evidence type="ECO:0000313" key="2">
    <source>
        <dbReference type="Proteomes" id="UP001215598"/>
    </source>
</evidence>
<dbReference type="AlphaFoldDB" id="A0AAD7HR41"/>
<comment type="caution">
    <text evidence="1">The sequence shown here is derived from an EMBL/GenBank/DDBJ whole genome shotgun (WGS) entry which is preliminary data.</text>
</comment>
<evidence type="ECO:0008006" key="3">
    <source>
        <dbReference type="Google" id="ProtNLM"/>
    </source>
</evidence>
<evidence type="ECO:0000313" key="1">
    <source>
        <dbReference type="EMBL" id="KAJ7726381.1"/>
    </source>
</evidence>
<proteinExistence type="predicted"/>
<name>A0AAD7HR41_9AGAR</name>
<keyword evidence="2" id="KW-1185">Reference proteome</keyword>
<dbReference type="EMBL" id="JARKIB010000187">
    <property type="protein sequence ID" value="KAJ7726381.1"/>
    <property type="molecule type" value="Genomic_DNA"/>
</dbReference>
<gene>
    <name evidence="1" type="ORF">B0H16DRAFT_1735696</name>
</gene>
<accession>A0AAD7HR41</accession>
<dbReference type="Proteomes" id="UP001215598">
    <property type="component" value="Unassembled WGS sequence"/>
</dbReference>
<protein>
    <recommendedName>
        <fullName evidence="3">F-box domain-containing protein</fullName>
    </recommendedName>
</protein>
<organism evidence="1 2">
    <name type="scientific">Mycena metata</name>
    <dbReference type="NCBI Taxonomy" id="1033252"/>
    <lineage>
        <taxon>Eukaryota</taxon>
        <taxon>Fungi</taxon>
        <taxon>Dikarya</taxon>
        <taxon>Basidiomycota</taxon>
        <taxon>Agaricomycotina</taxon>
        <taxon>Agaricomycetes</taxon>
        <taxon>Agaricomycetidae</taxon>
        <taxon>Agaricales</taxon>
        <taxon>Marasmiineae</taxon>
        <taxon>Mycenaceae</taxon>
        <taxon>Mycena</taxon>
    </lineage>
</organism>
<reference evidence="1" key="1">
    <citation type="submission" date="2023-03" db="EMBL/GenBank/DDBJ databases">
        <title>Massive genome expansion in bonnet fungi (Mycena s.s.) driven by repeated elements and novel gene families across ecological guilds.</title>
        <authorList>
            <consortium name="Lawrence Berkeley National Laboratory"/>
            <person name="Harder C.B."/>
            <person name="Miyauchi S."/>
            <person name="Viragh M."/>
            <person name="Kuo A."/>
            <person name="Thoen E."/>
            <person name="Andreopoulos B."/>
            <person name="Lu D."/>
            <person name="Skrede I."/>
            <person name="Drula E."/>
            <person name="Henrissat B."/>
            <person name="Morin E."/>
            <person name="Kohler A."/>
            <person name="Barry K."/>
            <person name="LaButti K."/>
            <person name="Morin E."/>
            <person name="Salamov A."/>
            <person name="Lipzen A."/>
            <person name="Mereny Z."/>
            <person name="Hegedus B."/>
            <person name="Baldrian P."/>
            <person name="Stursova M."/>
            <person name="Weitz H."/>
            <person name="Taylor A."/>
            <person name="Grigoriev I.V."/>
            <person name="Nagy L.G."/>
            <person name="Martin F."/>
            <person name="Kauserud H."/>
        </authorList>
    </citation>
    <scope>NUCLEOTIDE SEQUENCE</scope>
    <source>
        <strain evidence="1">CBHHK182m</strain>
    </source>
</reference>